<evidence type="ECO:0000259" key="1">
    <source>
        <dbReference type="Pfam" id="PF00248"/>
    </source>
</evidence>
<name>A0A1M4VG12_9BACT</name>
<keyword evidence="3" id="KW-1185">Reference proteome</keyword>
<dbReference type="OrthoDB" id="9773828at2"/>
<reference evidence="2 3" key="1">
    <citation type="submission" date="2016-11" db="EMBL/GenBank/DDBJ databases">
        <authorList>
            <person name="Jaros S."/>
            <person name="Januszkiewicz K."/>
            <person name="Wedrychowicz H."/>
        </authorList>
    </citation>
    <scope>NUCLEOTIDE SEQUENCE [LARGE SCALE GENOMIC DNA]</scope>
    <source>
        <strain evidence="2 3">DSM 18119</strain>
    </source>
</reference>
<dbReference type="CDD" id="cd19097">
    <property type="entry name" value="AKR_unchar"/>
    <property type="match status" value="1"/>
</dbReference>
<evidence type="ECO:0000313" key="3">
    <source>
        <dbReference type="Proteomes" id="UP000184048"/>
    </source>
</evidence>
<dbReference type="PANTHER" id="PTHR43312:SF1">
    <property type="entry name" value="NADP-DEPENDENT OXIDOREDUCTASE DOMAIN-CONTAINING PROTEIN"/>
    <property type="match status" value="1"/>
</dbReference>
<dbReference type="InterPro" id="IPR036812">
    <property type="entry name" value="NAD(P)_OxRdtase_dom_sf"/>
</dbReference>
<proteinExistence type="predicted"/>
<evidence type="ECO:0000313" key="2">
    <source>
        <dbReference type="EMBL" id="SHE67773.1"/>
    </source>
</evidence>
<dbReference type="AlphaFoldDB" id="A0A1M4VG12"/>
<gene>
    <name evidence="2" type="ORF">SAMN02745131_00843</name>
</gene>
<dbReference type="InterPro" id="IPR023210">
    <property type="entry name" value="NADP_OxRdtase_dom"/>
</dbReference>
<protein>
    <submittedName>
        <fullName evidence="2">Predicted oxidoreductase</fullName>
    </submittedName>
</protein>
<accession>A0A1M4VG12</accession>
<organism evidence="2 3">
    <name type="scientific">Flavisolibacter ginsengisoli DSM 18119</name>
    <dbReference type="NCBI Taxonomy" id="1121884"/>
    <lineage>
        <taxon>Bacteria</taxon>
        <taxon>Pseudomonadati</taxon>
        <taxon>Bacteroidota</taxon>
        <taxon>Chitinophagia</taxon>
        <taxon>Chitinophagales</taxon>
        <taxon>Chitinophagaceae</taxon>
        <taxon>Flavisolibacter</taxon>
    </lineage>
</organism>
<dbReference type="RefSeq" id="WP_072833991.1">
    <property type="nucleotide sequence ID" value="NZ_FQUU01000003.1"/>
</dbReference>
<sequence>MQAINKIILGTVQFGLSYGINNNAGKPSYEEVTKILDKAYDFGISTLDTAAAYGDAIDIIGKYHSEREHRFAIVNKFHVDNNDFNLESIVQHNLQRLQIKSYRAYLFHSFSDYLIHKNLIQNLLKLKERGALERIGVSVYTNEELESLLTEPGIDLIQLPYNLLDNDSLRGYWLMQAKQKGILLHVRSVFLQGLFFKLIDSFPSILQPLTPHIKKLEAIAKEAGTNIAALALQYVLQNTLVDGVLIGVDSLNQLQNNIDLLQHSIDKNVFSEVNKISVKEKQLLNPVNWI</sequence>
<dbReference type="STRING" id="1121884.SAMN02745131_00843"/>
<dbReference type="PANTHER" id="PTHR43312">
    <property type="entry name" value="D-THREO-ALDOSE 1-DEHYDROGENASE"/>
    <property type="match status" value="1"/>
</dbReference>
<dbReference type="InterPro" id="IPR053135">
    <property type="entry name" value="AKR2_Oxidoreductase"/>
</dbReference>
<dbReference type="Pfam" id="PF00248">
    <property type="entry name" value="Aldo_ket_red"/>
    <property type="match status" value="1"/>
</dbReference>
<dbReference type="Gene3D" id="3.20.20.100">
    <property type="entry name" value="NADP-dependent oxidoreductase domain"/>
    <property type="match status" value="1"/>
</dbReference>
<dbReference type="Proteomes" id="UP000184048">
    <property type="component" value="Unassembled WGS sequence"/>
</dbReference>
<dbReference type="EMBL" id="FQUU01000003">
    <property type="protein sequence ID" value="SHE67773.1"/>
    <property type="molecule type" value="Genomic_DNA"/>
</dbReference>
<feature type="domain" description="NADP-dependent oxidoreductase" evidence="1">
    <location>
        <begin position="6"/>
        <end position="276"/>
    </location>
</feature>
<dbReference type="SUPFAM" id="SSF51430">
    <property type="entry name" value="NAD(P)-linked oxidoreductase"/>
    <property type="match status" value="1"/>
</dbReference>